<gene>
    <name evidence="1" type="ORF">AHIS1636_32480</name>
</gene>
<keyword evidence="2" id="KW-1185">Reference proteome</keyword>
<dbReference type="RefSeq" id="WP_264796894.1">
    <property type="nucleotide sequence ID" value="NZ_BRVS01000023.1"/>
</dbReference>
<reference evidence="1 2" key="1">
    <citation type="journal article" date="2023" name="Int. J. Syst. Evol. Microbiol.">
        <title>Arthrobacter mangrovi sp. nov., an actinobacterium isolated from the rhizosphere of a mangrove.</title>
        <authorList>
            <person name="Hamada M."/>
            <person name="Saitou S."/>
            <person name="Enomoto N."/>
            <person name="Nanri K."/>
            <person name="Hidaka K."/>
            <person name="Miura T."/>
            <person name="Tamura T."/>
        </authorList>
    </citation>
    <scope>NUCLEOTIDE SEQUENCE [LARGE SCALE GENOMIC DNA]</scope>
    <source>
        <strain evidence="1 2">NBRC 112813</strain>
    </source>
</reference>
<evidence type="ECO:0000313" key="2">
    <source>
        <dbReference type="Proteomes" id="UP001209654"/>
    </source>
</evidence>
<name>A0ABQ5MXY5_9MICC</name>
<protein>
    <submittedName>
        <fullName evidence="1">Uncharacterized protein</fullName>
    </submittedName>
</protein>
<evidence type="ECO:0000313" key="1">
    <source>
        <dbReference type="EMBL" id="GLB68805.1"/>
    </source>
</evidence>
<proteinExistence type="predicted"/>
<accession>A0ABQ5MXY5</accession>
<dbReference type="EMBL" id="BRVS01000023">
    <property type="protein sequence ID" value="GLB68805.1"/>
    <property type="molecule type" value="Genomic_DNA"/>
</dbReference>
<sequence>MSVSWRDGVDPEILKDIDTLFGTGLGMAQEQLEEHGAFLPAALVLDNGGELRLIAVAPPETGDGEESGEVDADAMIQDIYAALQQQKDGFRAVAVISDIYLPDHDTDAIHVATEHSRGTAIAAIQPYSTDDTGRWIYPDPFIDPQERIVWPAGGGSN</sequence>
<dbReference type="Proteomes" id="UP001209654">
    <property type="component" value="Unassembled WGS sequence"/>
</dbReference>
<comment type="caution">
    <text evidence="1">The sequence shown here is derived from an EMBL/GenBank/DDBJ whole genome shotgun (WGS) entry which is preliminary data.</text>
</comment>
<organism evidence="1 2">
    <name type="scientific">Arthrobacter mangrovi</name>
    <dbReference type="NCBI Taxonomy" id="2966350"/>
    <lineage>
        <taxon>Bacteria</taxon>
        <taxon>Bacillati</taxon>
        <taxon>Actinomycetota</taxon>
        <taxon>Actinomycetes</taxon>
        <taxon>Micrococcales</taxon>
        <taxon>Micrococcaceae</taxon>
        <taxon>Arthrobacter</taxon>
    </lineage>
</organism>